<evidence type="ECO:0000313" key="2">
    <source>
        <dbReference type="Proteomes" id="UP000187209"/>
    </source>
</evidence>
<dbReference type="SUPFAM" id="SSF50494">
    <property type="entry name" value="Trypsin-like serine proteases"/>
    <property type="match status" value="1"/>
</dbReference>
<dbReference type="Gene3D" id="2.40.10.120">
    <property type="match status" value="1"/>
</dbReference>
<organism evidence="1 2">
    <name type="scientific">Stentor coeruleus</name>
    <dbReference type="NCBI Taxonomy" id="5963"/>
    <lineage>
        <taxon>Eukaryota</taxon>
        <taxon>Sar</taxon>
        <taxon>Alveolata</taxon>
        <taxon>Ciliophora</taxon>
        <taxon>Postciliodesmatophora</taxon>
        <taxon>Heterotrichea</taxon>
        <taxon>Heterotrichida</taxon>
        <taxon>Stentoridae</taxon>
        <taxon>Stentor</taxon>
    </lineage>
</organism>
<dbReference type="EMBL" id="MPUH01000120">
    <property type="protein sequence ID" value="OMJ89675.1"/>
    <property type="molecule type" value="Genomic_DNA"/>
</dbReference>
<dbReference type="OrthoDB" id="10530527at2759"/>
<gene>
    <name evidence="1" type="ORF">SteCoe_8127</name>
</gene>
<dbReference type="InterPro" id="IPR009003">
    <property type="entry name" value="Peptidase_S1_PA"/>
</dbReference>
<protein>
    <submittedName>
        <fullName evidence="1">Uncharacterized protein</fullName>
    </submittedName>
</protein>
<reference evidence="1 2" key="1">
    <citation type="submission" date="2016-11" db="EMBL/GenBank/DDBJ databases">
        <title>The macronuclear genome of Stentor coeruleus: a giant cell with tiny introns.</title>
        <authorList>
            <person name="Slabodnick M."/>
            <person name="Ruby J.G."/>
            <person name="Reiff S.B."/>
            <person name="Swart E.C."/>
            <person name="Gosai S."/>
            <person name="Prabakaran S."/>
            <person name="Witkowska E."/>
            <person name="Larue G.E."/>
            <person name="Fisher S."/>
            <person name="Freeman R.M."/>
            <person name="Gunawardena J."/>
            <person name="Chu W."/>
            <person name="Stover N.A."/>
            <person name="Gregory B.D."/>
            <person name="Nowacki M."/>
            <person name="Derisi J."/>
            <person name="Roy S.W."/>
            <person name="Marshall W.F."/>
            <person name="Sood P."/>
        </authorList>
    </citation>
    <scope>NUCLEOTIDE SEQUENCE [LARGE SCALE GENOMIC DNA]</scope>
    <source>
        <strain evidence="1">WM001</strain>
    </source>
</reference>
<proteinExistence type="predicted"/>
<comment type="caution">
    <text evidence="1">The sequence shown here is derived from an EMBL/GenBank/DDBJ whole genome shotgun (WGS) entry which is preliminary data.</text>
</comment>
<dbReference type="Pfam" id="PF13365">
    <property type="entry name" value="Trypsin_2"/>
    <property type="match status" value="1"/>
</dbReference>
<name>A0A1R2CL28_9CILI</name>
<accession>A0A1R2CL28</accession>
<dbReference type="Proteomes" id="UP000187209">
    <property type="component" value="Unassembled WGS sequence"/>
</dbReference>
<dbReference type="AlphaFoldDB" id="A0A1R2CL28"/>
<sequence>MQRILSLAYNFLSPPIFCDPPNHKNIYQQSLNSVFTLYLYDPEGVSIRATCTGFFITEDGLGITSGPIVKSFKGTKIKVVTPDHQEYLGELMYYPSAPGIGFVQIKGRKTQKLSISKEPLVDGQDVFVLGIHDSDAYFSNLMVTDMNHPWVEFKNDDLYNTPVIRTTGFVPIECFGAPLLDEDGKVRAVMFNVELGMGMCFSLMHLKNIFNENNEWKITKIWKKARERIIESIYRE</sequence>
<keyword evidence="2" id="KW-1185">Reference proteome</keyword>
<evidence type="ECO:0000313" key="1">
    <source>
        <dbReference type="EMBL" id="OMJ89675.1"/>
    </source>
</evidence>